<dbReference type="EMBL" id="FNBD01000014">
    <property type="protein sequence ID" value="SDF40629.1"/>
    <property type="molecule type" value="Genomic_DNA"/>
</dbReference>
<evidence type="ECO:0000256" key="1">
    <source>
        <dbReference type="ARBA" id="ARBA00009437"/>
    </source>
</evidence>
<evidence type="ECO:0000256" key="4">
    <source>
        <dbReference type="ARBA" id="ARBA00023163"/>
    </source>
</evidence>
<name>A0A1G7KV71_9FLAO</name>
<gene>
    <name evidence="6" type="ORF">SAMN04487992_1148</name>
</gene>
<keyword evidence="3 6" id="KW-0238">DNA-binding</keyword>
<protein>
    <submittedName>
        <fullName evidence="6">DNA-binding transcriptional regulator, LysR family</fullName>
    </submittedName>
</protein>
<comment type="similarity">
    <text evidence="1">Belongs to the LysR transcriptional regulatory family.</text>
</comment>
<dbReference type="SUPFAM" id="SSF53850">
    <property type="entry name" value="Periplasmic binding protein-like II"/>
    <property type="match status" value="1"/>
</dbReference>
<evidence type="ECO:0000256" key="2">
    <source>
        <dbReference type="ARBA" id="ARBA00023015"/>
    </source>
</evidence>
<keyword evidence="2" id="KW-0805">Transcription regulation</keyword>
<evidence type="ECO:0000259" key="5">
    <source>
        <dbReference type="PROSITE" id="PS50931"/>
    </source>
</evidence>
<dbReference type="AlphaFoldDB" id="A0A1G7KV71"/>
<keyword evidence="4" id="KW-0804">Transcription</keyword>
<keyword evidence="7" id="KW-1185">Reference proteome</keyword>
<proteinExistence type="inferred from homology"/>
<feature type="domain" description="HTH lysR-type" evidence="5">
    <location>
        <begin position="1"/>
        <end position="60"/>
    </location>
</feature>
<dbReference type="PANTHER" id="PTHR30126">
    <property type="entry name" value="HTH-TYPE TRANSCRIPTIONAL REGULATOR"/>
    <property type="match status" value="1"/>
</dbReference>
<dbReference type="InterPro" id="IPR036388">
    <property type="entry name" value="WH-like_DNA-bd_sf"/>
</dbReference>
<dbReference type="InterPro" id="IPR000847">
    <property type="entry name" value="LysR_HTH_N"/>
</dbReference>
<dbReference type="Pfam" id="PF00126">
    <property type="entry name" value="HTH_1"/>
    <property type="match status" value="1"/>
</dbReference>
<dbReference type="RefSeq" id="WP_074539267.1">
    <property type="nucleotide sequence ID" value="NZ_FNBD01000014.1"/>
</dbReference>
<dbReference type="Proteomes" id="UP000182114">
    <property type="component" value="Unassembled WGS sequence"/>
</dbReference>
<dbReference type="Pfam" id="PF03466">
    <property type="entry name" value="LysR_substrate"/>
    <property type="match status" value="1"/>
</dbReference>
<dbReference type="Gene3D" id="3.40.190.290">
    <property type="match status" value="1"/>
</dbReference>
<organism evidence="6 7">
    <name type="scientific">Cellulophaga baltica</name>
    <dbReference type="NCBI Taxonomy" id="76594"/>
    <lineage>
        <taxon>Bacteria</taxon>
        <taxon>Pseudomonadati</taxon>
        <taxon>Bacteroidota</taxon>
        <taxon>Flavobacteriia</taxon>
        <taxon>Flavobacteriales</taxon>
        <taxon>Flavobacteriaceae</taxon>
        <taxon>Cellulophaga</taxon>
    </lineage>
</organism>
<dbReference type="GO" id="GO:0000976">
    <property type="term" value="F:transcription cis-regulatory region binding"/>
    <property type="evidence" value="ECO:0007669"/>
    <property type="project" value="TreeGrafter"/>
</dbReference>
<sequence length="307" mass="34889">MHYTLHQLQIFLKISELQSITKASEALNLTQPAVSIQLKNFQDQFPIPLTEVVGRQLYVTDFGKEIAQAADKILNEVHAINYKTLAYRGQLSGRLKLSVVSTGKYVMPYFLSDFMKQNKGVELIIDVTNKSRVIESLEANEVDFALVSVLPKKLIIDKIALMQNKLFYVASKELNLPEKLSKKRLFEEVPLIYREQGSATRSAMETFIGKNKLSVNKKLELTSNEAVKQAVISGLGCSIMPLIGLRNELRNNDIEIIPVKGLPISSEWNLIWLKSKKLSPAALAYLEFLKREKEKIIAKKFYWTDKI</sequence>
<dbReference type="GO" id="GO:0003700">
    <property type="term" value="F:DNA-binding transcription factor activity"/>
    <property type="evidence" value="ECO:0007669"/>
    <property type="project" value="InterPro"/>
</dbReference>
<evidence type="ECO:0000313" key="6">
    <source>
        <dbReference type="EMBL" id="SDF40629.1"/>
    </source>
</evidence>
<dbReference type="Gene3D" id="1.10.10.10">
    <property type="entry name" value="Winged helix-like DNA-binding domain superfamily/Winged helix DNA-binding domain"/>
    <property type="match status" value="1"/>
</dbReference>
<dbReference type="SUPFAM" id="SSF46785">
    <property type="entry name" value="Winged helix' DNA-binding domain"/>
    <property type="match status" value="1"/>
</dbReference>
<dbReference type="PANTHER" id="PTHR30126:SF5">
    <property type="entry name" value="HTH-TYPE TRANSCRIPTIONAL ACTIVATOR CMPR"/>
    <property type="match status" value="1"/>
</dbReference>
<evidence type="ECO:0000256" key="3">
    <source>
        <dbReference type="ARBA" id="ARBA00023125"/>
    </source>
</evidence>
<reference evidence="7" key="1">
    <citation type="submission" date="2016-10" db="EMBL/GenBank/DDBJ databases">
        <authorList>
            <person name="Varghese N."/>
            <person name="Submissions S."/>
        </authorList>
    </citation>
    <scope>NUCLEOTIDE SEQUENCE [LARGE SCALE GENOMIC DNA]</scope>
    <source>
        <strain evidence="7">DSM 24729</strain>
    </source>
</reference>
<dbReference type="PROSITE" id="PS50931">
    <property type="entry name" value="HTH_LYSR"/>
    <property type="match status" value="1"/>
</dbReference>
<dbReference type="InterPro" id="IPR036390">
    <property type="entry name" value="WH_DNA-bd_sf"/>
</dbReference>
<accession>A0A1G7KV71</accession>
<dbReference type="InterPro" id="IPR005119">
    <property type="entry name" value="LysR_subst-bd"/>
</dbReference>
<evidence type="ECO:0000313" key="7">
    <source>
        <dbReference type="Proteomes" id="UP000182114"/>
    </source>
</evidence>